<keyword evidence="4" id="KW-1185">Reference proteome</keyword>
<evidence type="ECO:0000313" key="3">
    <source>
        <dbReference type="EMBL" id="SMF96981.1"/>
    </source>
</evidence>
<protein>
    <submittedName>
        <fullName evidence="2">Uncharacterized protein</fullName>
    </submittedName>
</protein>
<organism evidence="2 4">
    <name type="scientific">Methylomagnum ishizawai</name>
    <dbReference type="NCBI Taxonomy" id="1760988"/>
    <lineage>
        <taxon>Bacteria</taxon>
        <taxon>Pseudomonadati</taxon>
        <taxon>Pseudomonadota</taxon>
        <taxon>Gammaproteobacteria</taxon>
        <taxon>Methylococcales</taxon>
        <taxon>Methylococcaceae</taxon>
        <taxon>Methylomagnum</taxon>
    </lineage>
</organism>
<evidence type="ECO:0000313" key="2">
    <source>
        <dbReference type="EMBL" id="SMF96563.1"/>
    </source>
</evidence>
<accession>A0A1Y6D6X7</accession>
<proteinExistence type="predicted"/>
<dbReference type="Proteomes" id="UP000192923">
    <property type="component" value="Unassembled WGS sequence"/>
</dbReference>
<name>A0A1Y6D6X7_9GAMM</name>
<dbReference type="EMBL" id="FXAM01000001">
    <property type="protein sequence ID" value="SMF96981.1"/>
    <property type="molecule type" value="Genomic_DNA"/>
</dbReference>
<evidence type="ECO:0000256" key="1">
    <source>
        <dbReference type="SAM" id="MobiDB-lite"/>
    </source>
</evidence>
<feature type="region of interest" description="Disordered" evidence="1">
    <location>
        <begin position="20"/>
        <end position="41"/>
    </location>
</feature>
<reference evidence="2 4" key="1">
    <citation type="submission" date="2016-12" db="EMBL/GenBank/DDBJ databases">
        <authorList>
            <person name="Song W.-J."/>
            <person name="Kurnit D.M."/>
        </authorList>
    </citation>
    <scope>NUCLEOTIDE SEQUENCE [LARGE SCALE GENOMIC DNA]</scope>
    <source>
        <strain evidence="2 4">175</strain>
    </source>
</reference>
<dbReference type="AlphaFoldDB" id="A0A1Y6D6X7"/>
<gene>
    <name evidence="2" type="ORF">SAMN02949497_3965</name>
    <name evidence="3" type="ORF">SAMN02949497_4395</name>
</gene>
<evidence type="ECO:0000313" key="4">
    <source>
        <dbReference type="Proteomes" id="UP000192923"/>
    </source>
</evidence>
<dbReference type="EMBL" id="FXAM01000001">
    <property type="protein sequence ID" value="SMF96563.1"/>
    <property type="molecule type" value="Genomic_DNA"/>
</dbReference>
<sequence length="41" mass="4501">MNGPTVVPWMPLEEWQARNARAGRVRQGGNSAQKNPRGADP</sequence>